<keyword evidence="3 6" id="KW-1133">Transmembrane helix</keyword>
<feature type="transmembrane region" description="Helical" evidence="6">
    <location>
        <begin position="63"/>
        <end position="81"/>
    </location>
</feature>
<evidence type="ECO:0000313" key="8">
    <source>
        <dbReference type="EMBL" id="KAG2489868.1"/>
    </source>
</evidence>
<feature type="region of interest" description="Disordered" evidence="5">
    <location>
        <begin position="273"/>
        <end position="315"/>
    </location>
</feature>
<comment type="subcellular location">
    <subcellularLocation>
        <location evidence="1">Membrane</location>
        <topology evidence="1">Multi-pass membrane protein</topology>
    </subcellularLocation>
</comment>
<dbReference type="OrthoDB" id="544634at2759"/>
<dbReference type="InterPro" id="IPR049453">
    <property type="entry name" value="Memb_transporter_dom"/>
</dbReference>
<organism evidence="8 9">
    <name type="scientific">Edaphochlamys debaryana</name>
    <dbReference type="NCBI Taxonomy" id="47281"/>
    <lineage>
        <taxon>Eukaryota</taxon>
        <taxon>Viridiplantae</taxon>
        <taxon>Chlorophyta</taxon>
        <taxon>core chlorophytes</taxon>
        <taxon>Chlorophyceae</taxon>
        <taxon>CS clade</taxon>
        <taxon>Chlamydomonadales</taxon>
        <taxon>Chlamydomonadales incertae sedis</taxon>
        <taxon>Edaphochlamys</taxon>
    </lineage>
</organism>
<keyword evidence="9" id="KW-1185">Reference proteome</keyword>
<reference evidence="8" key="1">
    <citation type="journal article" date="2020" name="bioRxiv">
        <title>Comparative genomics of Chlamydomonas.</title>
        <authorList>
            <person name="Craig R.J."/>
            <person name="Hasan A.R."/>
            <person name="Ness R.W."/>
            <person name="Keightley P.D."/>
        </authorList>
    </citation>
    <scope>NUCLEOTIDE SEQUENCE</scope>
    <source>
        <strain evidence="8">CCAP 11/70</strain>
    </source>
</reference>
<gene>
    <name evidence="8" type="ORF">HYH03_011670</name>
</gene>
<dbReference type="GO" id="GO:0016020">
    <property type="term" value="C:membrane"/>
    <property type="evidence" value="ECO:0007669"/>
    <property type="project" value="UniProtKB-SubCell"/>
</dbReference>
<keyword evidence="4 6" id="KW-0472">Membrane</keyword>
<dbReference type="EMBL" id="JAEHOE010000068">
    <property type="protein sequence ID" value="KAG2489868.1"/>
    <property type="molecule type" value="Genomic_DNA"/>
</dbReference>
<protein>
    <recommendedName>
        <fullName evidence="7">Integral membrane bound transporter domain-containing protein</fullName>
    </recommendedName>
</protein>
<evidence type="ECO:0000256" key="5">
    <source>
        <dbReference type="SAM" id="MobiDB-lite"/>
    </source>
</evidence>
<evidence type="ECO:0000256" key="3">
    <source>
        <dbReference type="ARBA" id="ARBA00022989"/>
    </source>
</evidence>
<feature type="region of interest" description="Disordered" evidence="5">
    <location>
        <begin position="772"/>
        <end position="809"/>
    </location>
</feature>
<sequence>MRNPASAGPTGGSPRGAASFSGALGRVTQLTHELTHDIAQAIPKSIRLDITKVPDWQRRATRLGLAMLFFGLLGHCLQWSPEQHTLADNFQKSCNWAAITCIVVTAPLIGKVAQVAFDRLLGTLVGGGVAYIAFTIGYHLFSHRAAGVFISCGAATTVVATTYLAYKKSMDQLARFVQLTYVIVAYGAKPEKGAFLLALMRVGGIFAGGLFGVLLAVAVLPRSASIEALREMRKALRELHDLNREVWSMGGMLGEKHGQHHFRKHHRHGYSGMLGGRRQGAAGGAPPSPWGSSPDLVHSASDPGLAPRKPGLRAGGAGELSSEALDLLAVVADRDEELDKREAAIERLFTALYGTLGRVDEHLGQIKGEVYVWHCWGHYFFLPGVHWWPVRGRWQVPKHDLEQMATCLRRVARMLWTLLLDFEEGFGSEMEDVLRLCYPKQLLSELATYQSAAILDLLKAFPNETTIEVDNLLTLGQVTDCLLQISDHRAREAVFSVKRRRATTTTAKSGTVRSAATAAAAAAAAVTLAAAGTGGGGGDVSVRLERAEEASTRGGLQRGVSGLVPLADVSTRSGRTSLADRSVSGGGGGGGGGRSSLAVFAAAAAADYAIVAAAAKAESESTPLLGRQPTSTSTAAGGAASSTAAANGNGSASGGGGLALARSGTQSISTAASGGGGGGNGGGGKDGHVFISRLLSGKPGAHVSMALPPRRHRQVQAAAAAAGSAAAAAESAAAAAAGPGEAGAEGDAAGASEGRDASARAGCVAAASLVSREGSVASDRSGPVASGRPSGVSGPTGLGGATSGHPIGRSETIDIFDGFTFASAQPPTAGSGSEPAAAVGAVPCGPFGSSAALPPLPPVSASGGSMHRRTALPTIPSEPDLASLCSVSDLVKVHDAADRMSHAGPGASPFVSETQRGSPSTDGPPAVQPTATPAVTAGAVPSAAAAAAAAATAAAAALSPFHPLARARGSPGSSSRPSLDGVPTAAPSTARPSLDGYHAPAAGASPLGGGTGGGGTGGAGGGGGTAGGGGGTAGAPAAGSAPAVTSTVPSPAPSLALAAASAAALLGREALVRASTDGEGPGGAGQGGEQVMFPPTEAGYLAQVRWYSFQFVMDEMVNELEEAFYACAAVLRQLPYPIGGS</sequence>
<dbReference type="Pfam" id="PF13515">
    <property type="entry name" value="FUSC_2"/>
    <property type="match status" value="1"/>
</dbReference>
<accession>A0A836BW83</accession>
<feature type="transmembrane region" description="Helical" evidence="6">
    <location>
        <begin position="194"/>
        <end position="220"/>
    </location>
</feature>
<feature type="transmembrane region" description="Helical" evidence="6">
    <location>
        <begin position="96"/>
        <end position="113"/>
    </location>
</feature>
<feature type="compositionally biased region" description="Low complexity" evidence="5">
    <location>
        <begin position="630"/>
        <end position="650"/>
    </location>
</feature>
<evidence type="ECO:0000256" key="4">
    <source>
        <dbReference type="ARBA" id="ARBA00023136"/>
    </source>
</evidence>
<feature type="domain" description="Integral membrane bound transporter" evidence="7">
    <location>
        <begin position="92"/>
        <end position="214"/>
    </location>
</feature>
<proteinExistence type="predicted"/>
<feature type="compositionally biased region" description="Low complexity" evidence="5">
    <location>
        <begin position="966"/>
        <end position="978"/>
    </location>
</feature>
<dbReference type="AlphaFoldDB" id="A0A836BW83"/>
<keyword evidence="2 6" id="KW-0812">Transmembrane</keyword>
<evidence type="ECO:0000256" key="6">
    <source>
        <dbReference type="SAM" id="Phobius"/>
    </source>
</evidence>
<feature type="region of interest" description="Disordered" evidence="5">
    <location>
        <begin position="900"/>
        <end position="932"/>
    </location>
</feature>
<evidence type="ECO:0000313" key="9">
    <source>
        <dbReference type="Proteomes" id="UP000612055"/>
    </source>
</evidence>
<comment type="caution">
    <text evidence="8">The sequence shown here is derived from an EMBL/GenBank/DDBJ whole genome shotgun (WGS) entry which is preliminary data.</text>
</comment>
<feature type="transmembrane region" description="Helical" evidence="6">
    <location>
        <begin position="147"/>
        <end position="166"/>
    </location>
</feature>
<feature type="compositionally biased region" description="Gly residues" evidence="5">
    <location>
        <begin position="1006"/>
        <end position="1033"/>
    </location>
</feature>
<feature type="compositionally biased region" description="Gly residues" evidence="5">
    <location>
        <begin position="273"/>
        <end position="283"/>
    </location>
</feature>
<evidence type="ECO:0000256" key="2">
    <source>
        <dbReference type="ARBA" id="ARBA00022692"/>
    </source>
</evidence>
<name>A0A836BW83_9CHLO</name>
<evidence type="ECO:0000256" key="1">
    <source>
        <dbReference type="ARBA" id="ARBA00004141"/>
    </source>
</evidence>
<dbReference type="PANTHER" id="PTHR31086">
    <property type="entry name" value="ALUMINUM-ACTIVATED MALATE TRANSPORTER 10"/>
    <property type="match status" value="1"/>
</dbReference>
<feature type="compositionally biased region" description="Polar residues" evidence="5">
    <location>
        <begin position="911"/>
        <end position="921"/>
    </location>
</feature>
<feature type="region of interest" description="Disordered" evidence="5">
    <location>
        <begin position="966"/>
        <end position="1049"/>
    </location>
</feature>
<feature type="region of interest" description="Disordered" evidence="5">
    <location>
        <begin position="619"/>
        <end position="660"/>
    </location>
</feature>
<evidence type="ECO:0000259" key="7">
    <source>
        <dbReference type="Pfam" id="PF13515"/>
    </source>
</evidence>
<dbReference type="Proteomes" id="UP000612055">
    <property type="component" value="Unassembled WGS sequence"/>
</dbReference>
<feature type="compositionally biased region" description="Low complexity" evidence="5">
    <location>
        <begin position="1034"/>
        <end position="1049"/>
    </location>
</feature>
<feature type="transmembrane region" description="Helical" evidence="6">
    <location>
        <begin position="120"/>
        <end position="141"/>
    </location>
</feature>